<dbReference type="InterPro" id="IPR050534">
    <property type="entry name" value="Coronavir_polyprotein_1ab"/>
</dbReference>
<proteinExistence type="predicted"/>
<dbReference type="OMA" id="CANQSHV"/>
<evidence type="ECO:0000313" key="8">
    <source>
        <dbReference type="WBParaSite" id="NBR_0000108901-mRNA-1"/>
    </source>
</evidence>
<evidence type="ECO:0000259" key="5">
    <source>
        <dbReference type="Pfam" id="PF13087"/>
    </source>
</evidence>
<dbReference type="Proteomes" id="UP000271162">
    <property type="component" value="Unassembled WGS sequence"/>
</dbReference>
<dbReference type="PANTHER" id="PTHR43788:SF8">
    <property type="entry name" value="DNA-BINDING PROTEIN SMUBP-2"/>
    <property type="match status" value="1"/>
</dbReference>
<keyword evidence="2" id="KW-0378">Hydrolase</keyword>
<evidence type="ECO:0000313" key="6">
    <source>
        <dbReference type="EMBL" id="VDL64328.1"/>
    </source>
</evidence>
<evidence type="ECO:0000313" key="7">
    <source>
        <dbReference type="Proteomes" id="UP000271162"/>
    </source>
</evidence>
<dbReference type="AlphaFoldDB" id="A0A0N4XEY7"/>
<name>A0A0N4XEY7_NIPBR</name>
<dbReference type="GO" id="GO:0043139">
    <property type="term" value="F:5'-3' DNA helicase activity"/>
    <property type="evidence" value="ECO:0007669"/>
    <property type="project" value="TreeGrafter"/>
</dbReference>
<dbReference type="InterPro" id="IPR047187">
    <property type="entry name" value="SF1_C_Upf1"/>
</dbReference>
<dbReference type="STRING" id="27835.A0A0N4XEY7"/>
<evidence type="ECO:0000256" key="1">
    <source>
        <dbReference type="ARBA" id="ARBA00022741"/>
    </source>
</evidence>
<feature type="domain" description="DNA2/NAM7 helicase-like C-terminal" evidence="5">
    <location>
        <begin position="9"/>
        <end position="139"/>
    </location>
</feature>
<evidence type="ECO:0000256" key="3">
    <source>
        <dbReference type="ARBA" id="ARBA00022806"/>
    </source>
</evidence>
<keyword evidence="4" id="KW-0067">ATP-binding</keyword>
<keyword evidence="3" id="KW-0347">Helicase</keyword>
<dbReference type="CDD" id="cd18808">
    <property type="entry name" value="SF1_C_Upf1"/>
    <property type="match status" value="1"/>
</dbReference>
<dbReference type="SUPFAM" id="SSF52540">
    <property type="entry name" value="P-loop containing nucleoside triphosphate hydrolases"/>
    <property type="match status" value="1"/>
</dbReference>
<dbReference type="Gene3D" id="3.40.50.300">
    <property type="entry name" value="P-loop containing nucleotide triphosphate hydrolases"/>
    <property type="match status" value="1"/>
</dbReference>
<keyword evidence="1" id="KW-0547">Nucleotide-binding</keyword>
<dbReference type="InterPro" id="IPR041679">
    <property type="entry name" value="DNA2/NAM7-like_C"/>
</dbReference>
<dbReference type="GO" id="GO:0016787">
    <property type="term" value="F:hydrolase activity"/>
    <property type="evidence" value="ECO:0007669"/>
    <property type="project" value="UniProtKB-KW"/>
</dbReference>
<reference evidence="6 7" key="2">
    <citation type="submission" date="2018-11" db="EMBL/GenBank/DDBJ databases">
        <authorList>
            <consortium name="Pathogen Informatics"/>
        </authorList>
    </citation>
    <scope>NUCLEOTIDE SEQUENCE [LARGE SCALE GENOMIC DNA]</scope>
</reference>
<evidence type="ECO:0000256" key="2">
    <source>
        <dbReference type="ARBA" id="ARBA00022801"/>
    </source>
</evidence>
<dbReference type="Pfam" id="PF13087">
    <property type="entry name" value="AAA_12"/>
    <property type="match status" value="1"/>
</dbReference>
<keyword evidence="7" id="KW-1185">Reference proteome</keyword>
<reference evidence="8" key="1">
    <citation type="submission" date="2017-02" db="UniProtKB">
        <authorList>
            <consortium name="WormBaseParasite"/>
        </authorList>
    </citation>
    <scope>IDENTIFICATION</scope>
</reference>
<dbReference type="EMBL" id="UYSL01000732">
    <property type="protein sequence ID" value="VDL64328.1"/>
    <property type="molecule type" value="Genomic_DNA"/>
</dbReference>
<protein>
    <submittedName>
        <fullName evidence="8">Probable helicase senataxin (inferred by orthology to a human protein)</fullName>
    </submittedName>
</protein>
<evidence type="ECO:0000256" key="4">
    <source>
        <dbReference type="ARBA" id="ARBA00022840"/>
    </source>
</evidence>
<dbReference type="WBParaSite" id="NBR_0000108901-mRNA-1">
    <property type="protein sequence ID" value="NBR_0000108901-mRNA-1"/>
    <property type="gene ID" value="NBR_0000108901"/>
</dbReference>
<dbReference type="PANTHER" id="PTHR43788">
    <property type="entry name" value="DNA2/NAM7 HELICASE FAMILY MEMBER"/>
    <property type="match status" value="1"/>
</dbReference>
<gene>
    <name evidence="6" type="ORF">NBR_LOCUS1090</name>
</gene>
<sequence length="172" mass="18844">MRQMLVQRVHLPNPLVLFVFIDCPGTSQRAPSGSHSNTSEARYCQDLASALMAHGISASSLAILVFYKDQQHLLASFSTSSGIALHTVASIQGREYDIVILLSTRTDITPDTGAFLYDPLRLNVALTRCKHGQFVFGHPSSLSLLPNWSRLMDWASRLGLVVNLGALQSMFA</sequence>
<accession>A0A0N4XEY7</accession>
<organism evidence="8">
    <name type="scientific">Nippostrongylus brasiliensis</name>
    <name type="common">Rat hookworm</name>
    <dbReference type="NCBI Taxonomy" id="27835"/>
    <lineage>
        <taxon>Eukaryota</taxon>
        <taxon>Metazoa</taxon>
        <taxon>Ecdysozoa</taxon>
        <taxon>Nematoda</taxon>
        <taxon>Chromadorea</taxon>
        <taxon>Rhabditida</taxon>
        <taxon>Rhabditina</taxon>
        <taxon>Rhabditomorpha</taxon>
        <taxon>Strongyloidea</taxon>
        <taxon>Heligmosomidae</taxon>
        <taxon>Nippostrongylus</taxon>
    </lineage>
</organism>
<dbReference type="GO" id="GO:0005524">
    <property type="term" value="F:ATP binding"/>
    <property type="evidence" value="ECO:0007669"/>
    <property type="project" value="UniProtKB-KW"/>
</dbReference>
<dbReference type="InterPro" id="IPR027417">
    <property type="entry name" value="P-loop_NTPase"/>
</dbReference>